<accession>A0A5J4W0Z2</accession>
<protein>
    <submittedName>
        <fullName evidence="2">Uncharacterized protein</fullName>
    </submittedName>
</protein>
<reference evidence="2 3" key="1">
    <citation type="submission" date="2019-03" db="EMBL/GenBank/DDBJ databases">
        <title>Single cell metagenomics reveals metabolic interactions within the superorganism composed of flagellate Streblomastix strix and complex community of Bacteroidetes bacteria on its surface.</title>
        <authorList>
            <person name="Treitli S.C."/>
            <person name="Kolisko M."/>
            <person name="Husnik F."/>
            <person name="Keeling P."/>
            <person name="Hampl V."/>
        </authorList>
    </citation>
    <scope>NUCLEOTIDE SEQUENCE [LARGE SCALE GENOMIC DNA]</scope>
    <source>
        <strain evidence="2">ST1C</strain>
    </source>
</reference>
<comment type="caution">
    <text evidence="2">The sequence shown here is derived from an EMBL/GenBank/DDBJ whole genome shotgun (WGS) entry which is preliminary data.</text>
</comment>
<dbReference type="Proteomes" id="UP000324800">
    <property type="component" value="Unassembled WGS sequence"/>
</dbReference>
<evidence type="ECO:0000313" key="3">
    <source>
        <dbReference type="Proteomes" id="UP000324800"/>
    </source>
</evidence>
<dbReference type="EMBL" id="SNRW01004086">
    <property type="protein sequence ID" value="KAA6388179.1"/>
    <property type="molecule type" value="Genomic_DNA"/>
</dbReference>
<dbReference type="AlphaFoldDB" id="A0A5J4W0Z2"/>
<evidence type="ECO:0000256" key="1">
    <source>
        <dbReference type="SAM" id="MobiDB-lite"/>
    </source>
</evidence>
<evidence type="ECO:0000313" key="2">
    <source>
        <dbReference type="EMBL" id="KAA6388179.1"/>
    </source>
</evidence>
<organism evidence="2 3">
    <name type="scientific">Streblomastix strix</name>
    <dbReference type="NCBI Taxonomy" id="222440"/>
    <lineage>
        <taxon>Eukaryota</taxon>
        <taxon>Metamonada</taxon>
        <taxon>Preaxostyla</taxon>
        <taxon>Oxymonadida</taxon>
        <taxon>Streblomastigidae</taxon>
        <taxon>Streblomastix</taxon>
    </lineage>
</organism>
<feature type="compositionally biased region" description="Low complexity" evidence="1">
    <location>
        <begin position="205"/>
        <end position="220"/>
    </location>
</feature>
<feature type="region of interest" description="Disordered" evidence="1">
    <location>
        <begin position="199"/>
        <end position="237"/>
    </location>
</feature>
<proteinExistence type="predicted"/>
<sequence>MHEDFRRSNSQQEVEYIMTPTTWSYTQKLDLSELRYMVQILRSDNEIMQARCVRRMIELISRGIRQGFCDEIIQVINEEELRKMLRTRVITSCRELRMIRDVLMHILDVLPLAEKENQENQLFEVAQLIDLEALENSSNSDSEQNQIISEDEAQGQLETEVALLKQAIAEGKDHLYNKQWRDDIQNHIRQRSLLSSRSQRRIRKNLSNGSTGSGISINSSKSDDDCSYPVHAIHAND</sequence>
<gene>
    <name evidence="2" type="ORF">EZS28_016295</name>
</gene>
<name>A0A5J4W0Z2_9EUKA</name>